<accession>A0A8J3FV95</accession>
<gene>
    <name evidence="3" type="ORF">GCM10012275_11680</name>
</gene>
<keyword evidence="4" id="KW-1185">Reference proteome</keyword>
<dbReference type="InterPro" id="IPR000639">
    <property type="entry name" value="Epox_hydrolase-like"/>
</dbReference>
<evidence type="ECO:0000259" key="2">
    <source>
        <dbReference type="Pfam" id="PF00561"/>
    </source>
</evidence>
<feature type="compositionally biased region" description="Basic residues" evidence="1">
    <location>
        <begin position="304"/>
        <end position="320"/>
    </location>
</feature>
<dbReference type="GO" id="GO:0016020">
    <property type="term" value="C:membrane"/>
    <property type="evidence" value="ECO:0007669"/>
    <property type="project" value="TreeGrafter"/>
</dbReference>
<dbReference type="PANTHER" id="PTHR43798:SF5">
    <property type="entry name" value="MONOACYLGLYCEROL LIPASE ABHD6"/>
    <property type="match status" value="1"/>
</dbReference>
<dbReference type="PANTHER" id="PTHR43798">
    <property type="entry name" value="MONOACYLGLYCEROL LIPASE"/>
    <property type="match status" value="1"/>
</dbReference>
<proteinExistence type="predicted"/>
<sequence length="320" mass="33936">MTGARFRTSDGAELHVTSTGPADAPVTVFLLHGWALTGDTWRRVTDELLAGAGGAVRVVRPDNRGHGRSRPTPRGSASIARVAEDLAELIEAEAPTGPVVLVGHSMGGMALMALAEQHPELFSRVAGVLLVNTSSGGLTGITLGLPGIVGRIVVAVERRVTRLIGRSRGSVLFRRSAPLRPLLRWLLFGERPGRYDLAEAAEQVASCQPSTYAEIRRAFDEHERRAALATFAGIPTVVFAGGQDRLTPPGHSRVIAAAIPGAELRICGGAGHMLPYERSRQLADELATMVRRAGSEAAGTTRKSTTKRRTGRRKAVAAGE</sequence>
<dbReference type="InterPro" id="IPR050266">
    <property type="entry name" value="AB_hydrolase_sf"/>
</dbReference>
<dbReference type="AlphaFoldDB" id="A0A8J3FV95"/>
<reference evidence="3" key="1">
    <citation type="journal article" date="2014" name="Int. J. Syst. Evol. Microbiol.">
        <title>Complete genome sequence of Corynebacterium casei LMG S-19264T (=DSM 44701T), isolated from a smear-ripened cheese.</title>
        <authorList>
            <consortium name="US DOE Joint Genome Institute (JGI-PGF)"/>
            <person name="Walter F."/>
            <person name="Albersmeier A."/>
            <person name="Kalinowski J."/>
            <person name="Ruckert C."/>
        </authorList>
    </citation>
    <scope>NUCLEOTIDE SEQUENCE</scope>
    <source>
        <strain evidence="3">CGMCC 4.5737</strain>
    </source>
</reference>
<dbReference type="PRINTS" id="PR00111">
    <property type="entry name" value="ABHYDROLASE"/>
</dbReference>
<reference evidence="3" key="2">
    <citation type="submission" date="2020-09" db="EMBL/GenBank/DDBJ databases">
        <authorList>
            <person name="Sun Q."/>
            <person name="Zhou Y."/>
        </authorList>
    </citation>
    <scope>NUCLEOTIDE SEQUENCE</scope>
    <source>
        <strain evidence="3">CGMCC 4.5737</strain>
    </source>
</reference>
<dbReference type="Gene3D" id="3.40.50.1820">
    <property type="entry name" value="alpha/beta hydrolase"/>
    <property type="match status" value="1"/>
</dbReference>
<dbReference type="Proteomes" id="UP000637578">
    <property type="component" value="Unassembled WGS sequence"/>
</dbReference>
<dbReference type="GO" id="GO:0046464">
    <property type="term" value="P:acylglycerol catabolic process"/>
    <property type="evidence" value="ECO:0007669"/>
    <property type="project" value="TreeGrafter"/>
</dbReference>
<dbReference type="InterPro" id="IPR029058">
    <property type="entry name" value="AB_hydrolase_fold"/>
</dbReference>
<feature type="region of interest" description="Disordered" evidence="1">
    <location>
        <begin position="293"/>
        <end position="320"/>
    </location>
</feature>
<comment type="caution">
    <text evidence="3">The sequence shown here is derived from an EMBL/GenBank/DDBJ whole genome shotgun (WGS) entry which is preliminary data.</text>
</comment>
<evidence type="ECO:0000313" key="3">
    <source>
        <dbReference type="EMBL" id="GGM42369.1"/>
    </source>
</evidence>
<keyword evidence="3" id="KW-0378">Hydrolase</keyword>
<name>A0A8J3FV95_9PSEU</name>
<dbReference type="Pfam" id="PF00561">
    <property type="entry name" value="Abhydrolase_1"/>
    <property type="match status" value="1"/>
</dbReference>
<dbReference type="EMBL" id="BMMK01000003">
    <property type="protein sequence ID" value="GGM42369.1"/>
    <property type="molecule type" value="Genomic_DNA"/>
</dbReference>
<dbReference type="PRINTS" id="PR00412">
    <property type="entry name" value="EPOXHYDRLASE"/>
</dbReference>
<evidence type="ECO:0000313" key="4">
    <source>
        <dbReference type="Proteomes" id="UP000637578"/>
    </source>
</evidence>
<dbReference type="GO" id="GO:0047372">
    <property type="term" value="F:monoacylglycerol lipase activity"/>
    <property type="evidence" value="ECO:0007669"/>
    <property type="project" value="TreeGrafter"/>
</dbReference>
<dbReference type="SUPFAM" id="SSF53474">
    <property type="entry name" value="alpha/beta-Hydrolases"/>
    <property type="match status" value="1"/>
</dbReference>
<evidence type="ECO:0000256" key="1">
    <source>
        <dbReference type="SAM" id="MobiDB-lite"/>
    </source>
</evidence>
<feature type="domain" description="AB hydrolase-1" evidence="2">
    <location>
        <begin position="27"/>
        <end position="277"/>
    </location>
</feature>
<organism evidence="3 4">
    <name type="scientific">Longimycelium tulufanense</name>
    <dbReference type="NCBI Taxonomy" id="907463"/>
    <lineage>
        <taxon>Bacteria</taxon>
        <taxon>Bacillati</taxon>
        <taxon>Actinomycetota</taxon>
        <taxon>Actinomycetes</taxon>
        <taxon>Pseudonocardiales</taxon>
        <taxon>Pseudonocardiaceae</taxon>
        <taxon>Longimycelium</taxon>
    </lineage>
</organism>
<protein>
    <submittedName>
        <fullName evidence="3">Alpha/beta hydrolase</fullName>
    </submittedName>
</protein>
<dbReference type="InterPro" id="IPR000073">
    <property type="entry name" value="AB_hydrolase_1"/>
</dbReference>